<name>A0A6N9T215_9HYPH</name>
<evidence type="ECO:0000313" key="2">
    <source>
        <dbReference type="Proteomes" id="UP000469011"/>
    </source>
</evidence>
<dbReference type="Proteomes" id="UP000469011">
    <property type="component" value="Unassembled WGS sequence"/>
</dbReference>
<evidence type="ECO:0000313" key="1">
    <source>
        <dbReference type="EMBL" id="NDW05350.1"/>
    </source>
</evidence>
<proteinExistence type="predicted"/>
<sequence>METTDATPPGPPKTILARAKAAAEMLNAALREAARDDLALTVAISSQPLEPGLPGPEVSVVELIHHAHQEGTRPEDLSSANDG</sequence>
<protein>
    <submittedName>
        <fullName evidence="1">Uncharacterized protein</fullName>
    </submittedName>
</protein>
<reference evidence="1 2" key="1">
    <citation type="submission" date="2020-01" db="EMBL/GenBank/DDBJ databases">
        <title>Jiella pacifica sp. nov.</title>
        <authorList>
            <person name="Xue Z."/>
            <person name="Zhu S."/>
            <person name="Chen J."/>
            <person name="Yang J."/>
        </authorList>
    </citation>
    <scope>NUCLEOTIDE SEQUENCE [LARGE SCALE GENOMIC DNA]</scope>
    <source>
        <strain evidence="1 2">40Bstr34</strain>
    </source>
</reference>
<dbReference type="RefSeq" id="WP_163463600.1">
    <property type="nucleotide sequence ID" value="NZ_JAAAMG010000009.1"/>
</dbReference>
<keyword evidence="2" id="KW-1185">Reference proteome</keyword>
<comment type="caution">
    <text evidence="1">The sequence shown here is derived from an EMBL/GenBank/DDBJ whole genome shotgun (WGS) entry which is preliminary data.</text>
</comment>
<accession>A0A6N9T215</accession>
<gene>
    <name evidence="1" type="ORF">GTK09_13020</name>
</gene>
<dbReference type="EMBL" id="JAAAMG010000009">
    <property type="protein sequence ID" value="NDW05350.1"/>
    <property type="molecule type" value="Genomic_DNA"/>
</dbReference>
<organism evidence="1 2">
    <name type="scientific">Jiella pacifica</name>
    <dbReference type="NCBI Taxonomy" id="2696469"/>
    <lineage>
        <taxon>Bacteria</taxon>
        <taxon>Pseudomonadati</taxon>
        <taxon>Pseudomonadota</taxon>
        <taxon>Alphaproteobacteria</taxon>
        <taxon>Hyphomicrobiales</taxon>
        <taxon>Aurantimonadaceae</taxon>
        <taxon>Jiella</taxon>
    </lineage>
</organism>
<dbReference type="AlphaFoldDB" id="A0A6N9T215"/>